<dbReference type="Proteomes" id="UP000031967">
    <property type="component" value="Unassembled WGS sequence"/>
</dbReference>
<gene>
    <name evidence="1" type="ORF">SD70_18870</name>
</gene>
<accession>A0ABR5AEY0</accession>
<sequence>MATFFHEEGQRGRRTGMFAIASVYFYEKKKVRDDAQEAASPDSVEEARISTAKIDNETVEQVQEQVQVTDAEEILNSFYLRDLEKVIEAVSEGKVGKALEEYLSYNKSRNRVDVGKNPVQLKNFHEIRRLESGRWPMEKSLSLNLMQQTSVHLIHERLADQEDIFSVNGPPGTGKTTLLRDVIAEIITERADKLVSYLEPAHAFRKYTPIDDEQRKKEDGTYYRYHFYELDEALGRDGIVIASSNNGAVQNVTGELPGMGAIKGYVDDENARYFQEIAQFVMDDPEIWGMISAIMGNRSNRARFVERFWFGDGEPVIQGFKQLG</sequence>
<comment type="caution">
    <text evidence="1">The sequence shown here is derived from an EMBL/GenBank/DDBJ whole genome shotgun (WGS) entry which is preliminary data.</text>
</comment>
<dbReference type="EMBL" id="JXAK01000034">
    <property type="protein sequence ID" value="KIL39594.1"/>
    <property type="molecule type" value="Genomic_DNA"/>
</dbReference>
<evidence type="ECO:0000313" key="2">
    <source>
        <dbReference type="Proteomes" id="UP000031967"/>
    </source>
</evidence>
<organism evidence="1 2">
    <name type="scientific">Gordoniibacillus kamchatkensis</name>
    <dbReference type="NCBI Taxonomy" id="1590651"/>
    <lineage>
        <taxon>Bacteria</taxon>
        <taxon>Bacillati</taxon>
        <taxon>Bacillota</taxon>
        <taxon>Bacilli</taxon>
        <taxon>Bacillales</taxon>
        <taxon>Paenibacillaceae</taxon>
        <taxon>Gordoniibacillus</taxon>
    </lineage>
</organism>
<keyword evidence="2" id="KW-1185">Reference proteome</keyword>
<dbReference type="Gene3D" id="3.40.50.300">
    <property type="entry name" value="P-loop containing nucleotide triphosphate hydrolases"/>
    <property type="match status" value="1"/>
</dbReference>
<proteinExistence type="predicted"/>
<dbReference type="SUPFAM" id="SSF52540">
    <property type="entry name" value="P-loop containing nucleoside triphosphate hydrolases"/>
    <property type="match status" value="1"/>
</dbReference>
<evidence type="ECO:0000313" key="1">
    <source>
        <dbReference type="EMBL" id="KIL39594.1"/>
    </source>
</evidence>
<reference evidence="1 2" key="1">
    <citation type="submission" date="2014-12" db="EMBL/GenBank/DDBJ databases">
        <title>Draft genome sequence of Paenibacillus kamchatkensis strain B-2647.</title>
        <authorList>
            <person name="Karlyshev A.V."/>
            <person name="Kudryashova E.B."/>
        </authorList>
    </citation>
    <scope>NUCLEOTIDE SEQUENCE [LARGE SCALE GENOMIC DNA]</scope>
    <source>
        <strain evidence="1 2">VKM B-2647</strain>
    </source>
</reference>
<dbReference type="InterPro" id="IPR027417">
    <property type="entry name" value="P-loop_NTPase"/>
</dbReference>
<protein>
    <submittedName>
        <fullName evidence="1">Uncharacterized protein</fullName>
    </submittedName>
</protein>
<name>A0ABR5AEY0_9BACL</name>
<dbReference type="RefSeq" id="WP_041049069.1">
    <property type="nucleotide sequence ID" value="NZ_JXAK01000034.1"/>
</dbReference>